<organism evidence="1">
    <name type="scientific">Faunusvirus sp</name>
    <dbReference type="NCBI Taxonomy" id="2487766"/>
    <lineage>
        <taxon>Viruses</taxon>
        <taxon>Varidnaviria</taxon>
        <taxon>Bamfordvirae</taxon>
        <taxon>Nucleocytoviricota</taxon>
        <taxon>Megaviricetes</taxon>
        <taxon>Imitervirales</taxon>
        <taxon>Mimiviridae</taxon>
    </lineage>
</organism>
<dbReference type="Gene3D" id="1.25.40.20">
    <property type="entry name" value="Ankyrin repeat-containing domain"/>
    <property type="match status" value="1"/>
</dbReference>
<evidence type="ECO:0000313" key="1">
    <source>
        <dbReference type="EMBL" id="AYV79374.1"/>
    </source>
</evidence>
<dbReference type="SMART" id="SM00248">
    <property type="entry name" value="ANK"/>
    <property type="match status" value="4"/>
</dbReference>
<dbReference type="EMBL" id="MK072142">
    <property type="protein sequence ID" value="AYV79374.1"/>
    <property type="molecule type" value="Genomic_DNA"/>
</dbReference>
<dbReference type="InterPro" id="IPR036770">
    <property type="entry name" value="Ankyrin_rpt-contain_sf"/>
</dbReference>
<dbReference type="InterPro" id="IPR002110">
    <property type="entry name" value="Ankyrin_rpt"/>
</dbReference>
<proteinExistence type="predicted"/>
<dbReference type="SUPFAM" id="SSF48403">
    <property type="entry name" value="Ankyrin repeat"/>
    <property type="match status" value="1"/>
</dbReference>
<name>A0A3G4ZYI2_9VIRU</name>
<sequence>MQMVDARRDTKRTEFIILLNTGKIKECLEYIDKYDDFCDASDGHQNMLMSACMYQSEPVAIALIDKKCDLTYQNKNGFTALMYASCYALKNVAMYIIDNMADTTTRKIYNGISEMMYICFDPYVDCVIRMIDRGYDIYYKTDDNETLFTKTVFQQMEQVVKKLIDIDTNFIDEFSALYNNNPPYVKDKFYIKDKFYDNIVKYCHDKYSDYKREIISAMNDTTPTNALYQSFRNTYAVELVDVICDFILLRI</sequence>
<reference evidence="1" key="1">
    <citation type="submission" date="2018-10" db="EMBL/GenBank/DDBJ databases">
        <title>Hidden diversity of soil giant viruses.</title>
        <authorList>
            <person name="Schulz F."/>
            <person name="Alteio L."/>
            <person name="Goudeau D."/>
            <person name="Ryan E.M."/>
            <person name="Malmstrom R.R."/>
            <person name="Blanchard J."/>
            <person name="Woyke T."/>
        </authorList>
    </citation>
    <scope>NUCLEOTIDE SEQUENCE</scope>
    <source>
        <strain evidence="1">FNV1</strain>
    </source>
</reference>
<gene>
    <name evidence="1" type="ORF">Faunusvirus11_13</name>
</gene>
<dbReference type="Pfam" id="PF12796">
    <property type="entry name" value="Ank_2"/>
    <property type="match status" value="1"/>
</dbReference>
<protein>
    <submittedName>
        <fullName evidence="1">Uncharacterized protein</fullName>
    </submittedName>
</protein>
<accession>A0A3G4ZYI2</accession>